<gene>
    <name evidence="7" type="ordered locus">AciX8_4329</name>
</gene>
<proteinExistence type="predicted"/>
<feature type="chain" id="PRO_5003511993" evidence="6">
    <location>
        <begin position="24"/>
        <end position="305"/>
    </location>
</feature>
<dbReference type="EMBL" id="CP003130">
    <property type="protein sequence ID" value="AEU38602.1"/>
    <property type="molecule type" value="Genomic_DNA"/>
</dbReference>
<dbReference type="RefSeq" id="WP_014267473.1">
    <property type="nucleotide sequence ID" value="NC_016631.1"/>
</dbReference>
<evidence type="ECO:0000313" key="7">
    <source>
        <dbReference type="EMBL" id="AEU38602.1"/>
    </source>
</evidence>
<dbReference type="STRING" id="682795.AciX8_4329"/>
<dbReference type="AlphaFoldDB" id="G8NT90"/>
<feature type="repeat" description="TPR" evidence="4">
    <location>
        <begin position="166"/>
        <end position="199"/>
    </location>
</feature>
<evidence type="ECO:0000256" key="2">
    <source>
        <dbReference type="ARBA" id="ARBA00022676"/>
    </source>
</evidence>
<evidence type="ECO:0000256" key="5">
    <source>
        <dbReference type="SAM" id="MobiDB-lite"/>
    </source>
</evidence>
<organism evidence="7 8">
    <name type="scientific">Granulicella mallensis (strain ATCC BAA-1857 / DSM 23137 / MP5ACTX8)</name>
    <dbReference type="NCBI Taxonomy" id="682795"/>
    <lineage>
        <taxon>Bacteria</taxon>
        <taxon>Pseudomonadati</taxon>
        <taxon>Acidobacteriota</taxon>
        <taxon>Terriglobia</taxon>
        <taxon>Terriglobales</taxon>
        <taxon>Acidobacteriaceae</taxon>
        <taxon>Granulicella</taxon>
    </lineage>
</organism>
<accession>G8NT90</accession>
<feature type="region of interest" description="Disordered" evidence="5">
    <location>
        <begin position="284"/>
        <end position="305"/>
    </location>
</feature>
<dbReference type="Proteomes" id="UP000007113">
    <property type="component" value="Chromosome"/>
</dbReference>
<evidence type="ECO:0000256" key="6">
    <source>
        <dbReference type="SAM" id="SignalP"/>
    </source>
</evidence>
<evidence type="ECO:0000256" key="4">
    <source>
        <dbReference type="PROSITE-ProRule" id="PRU00339"/>
    </source>
</evidence>
<dbReference type="eggNOG" id="COG0457">
    <property type="taxonomic scope" value="Bacteria"/>
</dbReference>
<protein>
    <submittedName>
        <fullName evidence="7">Tetratricopeptide TPR_1 repeat-containing protein</fullName>
    </submittedName>
</protein>
<keyword evidence="4" id="KW-0802">TPR repeat</keyword>
<dbReference type="GO" id="GO:0016757">
    <property type="term" value="F:glycosyltransferase activity"/>
    <property type="evidence" value="ECO:0007669"/>
    <property type="project" value="UniProtKB-KW"/>
</dbReference>
<dbReference type="PANTHER" id="PTHR44835">
    <property type="entry name" value="UDP-N-ACETYLGLUCOSAMINE--PEPTIDE N-ACETYLGLUCOSAMINYLTRANSFERASE SPINDLY-RELATED"/>
    <property type="match status" value="1"/>
</dbReference>
<reference evidence="7 8" key="1">
    <citation type="submission" date="2011-11" db="EMBL/GenBank/DDBJ databases">
        <title>Complete sequence of Granulicella mallensis MP5ACTX8.</title>
        <authorList>
            <consortium name="US DOE Joint Genome Institute"/>
            <person name="Lucas S."/>
            <person name="Copeland A."/>
            <person name="Lapidus A."/>
            <person name="Cheng J.-F."/>
            <person name="Goodwin L."/>
            <person name="Pitluck S."/>
            <person name="Peters L."/>
            <person name="Lu M."/>
            <person name="Detter J.C."/>
            <person name="Han C."/>
            <person name="Tapia R."/>
            <person name="Land M."/>
            <person name="Hauser L."/>
            <person name="Kyrpides N."/>
            <person name="Ivanova N."/>
            <person name="Mikhailova N."/>
            <person name="Pagani I."/>
            <person name="Rawat S."/>
            <person name="Mannisto M."/>
            <person name="Haggblom M."/>
            <person name="Woyke T."/>
        </authorList>
    </citation>
    <scope>NUCLEOTIDE SEQUENCE [LARGE SCALE GENOMIC DNA]</scope>
    <source>
        <strain evidence="8">ATCC BAA-1857 / DSM 23137 / MP5ACTX8</strain>
    </source>
</reference>
<dbReference type="InterPro" id="IPR019734">
    <property type="entry name" value="TPR_rpt"/>
</dbReference>
<keyword evidence="2" id="KW-0328">Glycosyltransferase</keyword>
<dbReference type="InterPro" id="IPR051939">
    <property type="entry name" value="Glycosyltr_41/O-GlcNAc_trsf"/>
</dbReference>
<name>G8NT90_GRAMM</name>
<keyword evidence="8" id="KW-1185">Reference proteome</keyword>
<dbReference type="Gene3D" id="1.25.40.10">
    <property type="entry name" value="Tetratricopeptide repeat domain"/>
    <property type="match status" value="1"/>
</dbReference>
<feature type="repeat" description="TPR" evidence="4">
    <location>
        <begin position="132"/>
        <end position="165"/>
    </location>
</feature>
<evidence type="ECO:0000256" key="3">
    <source>
        <dbReference type="ARBA" id="ARBA00022679"/>
    </source>
</evidence>
<evidence type="ECO:0000313" key="8">
    <source>
        <dbReference type="Proteomes" id="UP000007113"/>
    </source>
</evidence>
<sequence length="305" mass="33463" precursor="true">MRLHTIALASLLAVTLPSAALFAQQTISAKDAPMTSPATRALQHSSPVWAMIAPHLPNPETASAKDLETAGDVLRARRFPEDALDYYGYAMARGGDVSVLLNKMGVTRLELRQNALAHEMFLRTVRLHKKDSIAWNNLGVTEYATGNYRAAISDYKRASKLDSKSAVYHSNLGMAYFGGKDMESARKQFALAIQLDPEVLQHRDNSGTTAQLIGTENYSQLCFEIARLYAKEHNEAETRLWLAKASESGFDVRNGLRNDAVLQAYEKDPQLKLMLDNAAQLRAKGMEPSAPGLGEAPQSGSQNGR</sequence>
<dbReference type="KEGG" id="gma:AciX8_4329"/>
<dbReference type="SMART" id="SM00028">
    <property type="entry name" value="TPR"/>
    <property type="match status" value="2"/>
</dbReference>
<dbReference type="InterPro" id="IPR011990">
    <property type="entry name" value="TPR-like_helical_dom_sf"/>
</dbReference>
<evidence type="ECO:0000256" key="1">
    <source>
        <dbReference type="ARBA" id="ARBA00004922"/>
    </source>
</evidence>
<comment type="pathway">
    <text evidence="1">Protein modification; protein glycosylation.</text>
</comment>
<dbReference type="PROSITE" id="PS50005">
    <property type="entry name" value="TPR"/>
    <property type="match status" value="2"/>
</dbReference>
<dbReference type="Pfam" id="PF13414">
    <property type="entry name" value="TPR_11"/>
    <property type="match status" value="1"/>
</dbReference>
<keyword evidence="3" id="KW-0808">Transferase</keyword>
<dbReference type="HOGENOM" id="CLU_911425_0_0_0"/>
<keyword evidence="6" id="KW-0732">Signal</keyword>
<dbReference type="SUPFAM" id="SSF48452">
    <property type="entry name" value="TPR-like"/>
    <property type="match status" value="1"/>
</dbReference>
<feature type="signal peptide" evidence="6">
    <location>
        <begin position="1"/>
        <end position="23"/>
    </location>
</feature>
<dbReference type="PANTHER" id="PTHR44835:SF1">
    <property type="entry name" value="PROTEIN O-GLCNAC TRANSFERASE"/>
    <property type="match status" value="1"/>
</dbReference>